<feature type="binding site" evidence="7 8">
    <location>
        <position position="294"/>
    </location>
    <ligand>
        <name>S-adenosyl-L-methionine</name>
        <dbReference type="ChEBI" id="CHEBI:59789"/>
    </ligand>
</feature>
<dbReference type="Gene3D" id="2.40.50.1070">
    <property type="match status" value="1"/>
</dbReference>
<comment type="function">
    <text evidence="7">Dual-specificity methyltransferase that catalyzes the formation of 5-methyluridine at position 54 (m5U54) in all tRNAs, and that of position 341 (m5U341) in tmRNA (transfer-mRNA).</text>
</comment>
<dbReference type="CDD" id="cd02440">
    <property type="entry name" value="AdoMet_MTases"/>
    <property type="match status" value="1"/>
</dbReference>
<feature type="binding site" evidence="7 8">
    <location>
        <position position="234"/>
    </location>
    <ligand>
        <name>S-adenosyl-L-methionine</name>
        <dbReference type="ChEBI" id="CHEBI:59789"/>
    </ligand>
</feature>
<gene>
    <name evidence="7 10" type="primary">trmA</name>
    <name evidence="10" type="ORF">NAF29_14575</name>
</gene>
<feature type="active site" description="Proton acceptor" evidence="7">
    <location>
        <position position="353"/>
    </location>
</feature>
<keyword evidence="4 7" id="KW-0819">tRNA processing</keyword>
<dbReference type="PANTHER" id="PTHR47790:SF2">
    <property type="entry name" value="TRNA_TMRNA (URACIL-C(5))-METHYLTRANSFERASE"/>
    <property type="match status" value="1"/>
</dbReference>
<sequence length="362" mass="42397">MANTIDYQQQLQAKAARITQQFADLTHSELEVFDSVPSHYRMRAEFRVWHEGDDIYHIMFNQETKQKYRVDAFPTASKLINDAMPRLLDLIRDNRSLRHKLFQVDYLSSQQGELLISMLYHKQLDDEWQKQAQQLQQRLSEFCPTFIIGRARKQKMCLSRDYVNETLNVHGRQYVYRHVENSFTQPNAVVCEKMLEWAIDCTRDSKGDLLELYCGNGNFSIPMSQNFNQVLATEIAKPSVDSAQINIAANKIDNLQIVRLSSEEFTEAWTGKRKFKRLADIDLEHYELNTLFVDPPRSGLDEETREMAKNFQTVIYISCNPDTLYRDLDDLKDTYTVQRLALFDQFPFTHHAEMGVLLERNA</sequence>
<dbReference type="InterPro" id="IPR030390">
    <property type="entry name" value="MeTrfase_TrmA_AS"/>
</dbReference>
<dbReference type="RefSeq" id="WP_251262363.1">
    <property type="nucleotide sequence ID" value="NZ_JAMQGP010000008.1"/>
</dbReference>
<feature type="binding site" evidence="7">
    <location>
        <position position="218"/>
    </location>
    <ligand>
        <name>S-adenosyl-L-methionine</name>
        <dbReference type="ChEBI" id="CHEBI:59789"/>
    </ligand>
</feature>
<feature type="active site" evidence="9">
    <location>
        <position position="319"/>
    </location>
</feature>
<keyword evidence="1 7" id="KW-0489">Methyltransferase</keyword>
<dbReference type="NCBIfam" id="TIGR02143">
    <property type="entry name" value="trmA_only"/>
    <property type="match status" value="1"/>
</dbReference>
<dbReference type="AlphaFoldDB" id="A0AA41W7U1"/>
<comment type="catalytic activity">
    <reaction evidence="5 7">
        <text>uridine(341) in tmRNA + S-adenosyl-L-methionine = 5-methyluridine(341) in tmRNA + S-adenosyl-L-homocysteine + H(+)</text>
        <dbReference type="Rhea" id="RHEA:43612"/>
        <dbReference type="Rhea" id="RHEA-COMP:10630"/>
        <dbReference type="Rhea" id="RHEA-COMP:10631"/>
        <dbReference type="ChEBI" id="CHEBI:15378"/>
        <dbReference type="ChEBI" id="CHEBI:57856"/>
        <dbReference type="ChEBI" id="CHEBI:59789"/>
        <dbReference type="ChEBI" id="CHEBI:65315"/>
        <dbReference type="ChEBI" id="CHEBI:74447"/>
    </reaction>
</comment>
<dbReference type="FunFam" id="2.40.50.1070:FF:000001">
    <property type="entry name" value="tRNA/tmRNA (uracil-C(5))-methyltransferase"/>
    <property type="match status" value="1"/>
</dbReference>
<dbReference type="FunFam" id="3.40.50.150:FF:000012">
    <property type="entry name" value="tRNA/tmRNA (uracil-C(5))-methyltransferase"/>
    <property type="match status" value="1"/>
</dbReference>
<dbReference type="Pfam" id="PF05958">
    <property type="entry name" value="tRNA_U5-meth_tr"/>
    <property type="match status" value="1"/>
</dbReference>
<comment type="caution">
    <text evidence="10">The sequence shown here is derived from an EMBL/GenBank/DDBJ whole genome shotgun (WGS) entry which is preliminary data.</text>
</comment>
<dbReference type="GO" id="GO:0030697">
    <property type="term" value="F:tRNA (uracil(54)-C5)-methyltransferase activity, S-adenosyl methionine-dependent"/>
    <property type="evidence" value="ECO:0007669"/>
    <property type="project" value="UniProtKB-UniRule"/>
</dbReference>
<dbReference type="SUPFAM" id="SSF53335">
    <property type="entry name" value="S-adenosyl-L-methionine-dependent methyltransferases"/>
    <property type="match status" value="1"/>
</dbReference>
<evidence type="ECO:0000256" key="8">
    <source>
        <dbReference type="PROSITE-ProRule" id="PRU01024"/>
    </source>
</evidence>
<name>A0AA41W7U1_9GAMM</name>
<reference evidence="10 11" key="1">
    <citation type="journal article" date="2013" name="Antonie Van Leeuwenhoek">
        <title>Echinimonas agarilytica gen. nov., sp. nov., a new gammaproteobacterium isolated from the sea urchin Strongylocentrotus intermedius.</title>
        <authorList>
            <person name="Nedashkovskaya O.I."/>
            <person name="Stenkova A.M."/>
            <person name="Zhukova N.V."/>
            <person name="Van Trappen S."/>
            <person name="Lee J.S."/>
            <person name="Kim S.B."/>
        </authorList>
    </citation>
    <scope>NUCLEOTIDE SEQUENCE [LARGE SCALE GENOMIC DNA]</scope>
    <source>
        <strain evidence="10 11">KMM 6351</strain>
    </source>
</reference>
<dbReference type="Gene3D" id="3.40.50.150">
    <property type="entry name" value="Vaccinia Virus protein VP39"/>
    <property type="match status" value="1"/>
</dbReference>
<dbReference type="GO" id="GO:0030488">
    <property type="term" value="P:tRNA methylation"/>
    <property type="evidence" value="ECO:0007669"/>
    <property type="project" value="UniProtKB-UniRule"/>
</dbReference>
<keyword evidence="11" id="KW-1185">Reference proteome</keyword>
<evidence type="ECO:0000313" key="11">
    <source>
        <dbReference type="Proteomes" id="UP001165393"/>
    </source>
</evidence>
<evidence type="ECO:0000313" key="10">
    <source>
        <dbReference type="EMBL" id="MCM2680877.1"/>
    </source>
</evidence>
<dbReference type="InterPro" id="IPR029063">
    <property type="entry name" value="SAM-dependent_MTases_sf"/>
</dbReference>
<dbReference type="GO" id="GO:0005829">
    <property type="term" value="C:cytosol"/>
    <property type="evidence" value="ECO:0007669"/>
    <property type="project" value="TreeGrafter"/>
</dbReference>
<dbReference type="GO" id="GO:0019843">
    <property type="term" value="F:rRNA binding"/>
    <property type="evidence" value="ECO:0007669"/>
    <property type="project" value="TreeGrafter"/>
</dbReference>
<dbReference type="InterPro" id="IPR010280">
    <property type="entry name" value="U5_MeTrfase_fam"/>
</dbReference>
<accession>A0AA41W7U1</accession>
<protein>
    <recommendedName>
        <fullName evidence="7">tRNA/tmRNA (uracil-C(5))-methyltransferase</fullName>
        <ecNumber evidence="7">2.1.1.35</ecNumber>
    </recommendedName>
    <alternativeName>
        <fullName evidence="7">tRNA (uracil(54)-C(5))-methyltransferase</fullName>
    </alternativeName>
    <alternativeName>
        <fullName evidence="7">tRNA(m5U54)-methyltransferase</fullName>
        <shortName evidence="7">RUMT</shortName>
    </alternativeName>
    <alternativeName>
        <fullName evidence="7">tmRNA (uracil(341)-C(5))-methyltransferase</fullName>
    </alternativeName>
</protein>
<keyword evidence="2 7" id="KW-0808">Transferase</keyword>
<evidence type="ECO:0000256" key="6">
    <source>
        <dbReference type="ARBA" id="ARBA00052788"/>
    </source>
</evidence>
<proteinExistence type="inferred from homology"/>
<feature type="binding site" evidence="7 8">
    <location>
        <position position="213"/>
    </location>
    <ligand>
        <name>S-adenosyl-L-methionine</name>
        <dbReference type="ChEBI" id="CHEBI:59789"/>
    </ligand>
</feature>
<dbReference type="PROSITE" id="PS01230">
    <property type="entry name" value="TRMA_1"/>
    <property type="match status" value="1"/>
</dbReference>
<dbReference type="GO" id="GO:0000049">
    <property type="term" value="F:tRNA binding"/>
    <property type="evidence" value="ECO:0007669"/>
    <property type="project" value="TreeGrafter"/>
</dbReference>
<organism evidence="10 11">
    <name type="scientific">Echinimonas agarilytica</name>
    <dbReference type="NCBI Taxonomy" id="1215918"/>
    <lineage>
        <taxon>Bacteria</taxon>
        <taxon>Pseudomonadati</taxon>
        <taxon>Pseudomonadota</taxon>
        <taxon>Gammaproteobacteria</taxon>
        <taxon>Alteromonadales</taxon>
        <taxon>Echinimonadaceae</taxon>
        <taxon>Echinimonas</taxon>
    </lineage>
</organism>
<feature type="active site" description="Nucleophile" evidence="7 8">
    <location>
        <position position="319"/>
    </location>
</feature>
<comment type="similarity">
    <text evidence="7">Belongs to the class I-like SAM-binding methyltransferase superfamily. RNA M5U methyltransferase family. TrmA subfamily.</text>
</comment>
<dbReference type="Proteomes" id="UP001165393">
    <property type="component" value="Unassembled WGS sequence"/>
</dbReference>
<evidence type="ECO:0000256" key="7">
    <source>
        <dbReference type="HAMAP-Rule" id="MF_01011"/>
    </source>
</evidence>
<feature type="binding site" evidence="7 8">
    <location>
        <position position="185"/>
    </location>
    <ligand>
        <name>S-adenosyl-L-methionine</name>
        <dbReference type="ChEBI" id="CHEBI:59789"/>
    </ligand>
</feature>
<evidence type="ECO:0000256" key="5">
    <source>
        <dbReference type="ARBA" id="ARBA00051255"/>
    </source>
</evidence>
<dbReference type="EC" id="2.1.1.35" evidence="7"/>
<dbReference type="HAMAP" id="MF_01011">
    <property type="entry name" value="RNA_methyltr_TrmA"/>
    <property type="match status" value="1"/>
</dbReference>
<dbReference type="PROSITE" id="PS51687">
    <property type="entry name" value="SAM_MT_RNA_M5U"/>
    <property type="match status" value="1"/>
</dbReference>
<dbReference type="InterPro" id="IPR011869">
    <property type="entry name" value="TrmA_MeTrfase"/>
</dbReference>
<dbReference type="PANTHER" id="PTHR47790">
    <property type="entry name" value="TRNA/TMRNA (URACIL-C(5))-METHYLTRANSFERASE"/>
    <property type="match status" value="1"/>
</dbReference>
<keyword evidence="3 7" id="KW-0949">S-adenosyl-L-methionine</keyword>
<evidence type="ECO:0000256" key="3">
    <source>
        <dbReference type="ARBA" id="ARBA00022691"/>
    </source>
</evidence>
<comment type="catalytic activity">
    <reaction evidence="6 7">
        <text>uridine(54) in tRNA + S-adenosyl-L-methionine = 5-methyluridine(54) in tRNA + S-adenosyl-L-homocysteine + H(+)</text>
        <dbReference type="Rhea" id="RHEA:42712"/>
        <dbReference type="Rhea" id="RHEA-COMP:10167"/>
        <dbReference type="Rhea" id="RHEA-COMP:10193"/>
        <dbReference type="ChEBI" id="CHEBI:15378"/>
        <dbReference type="ChEBI" id="CHEBI:57856"/>
        <dbReference type="ChEBI" id="CHEBI:59789"/>
        <dbReference type="ChEBI" id="CHEBI:65315"/>
        <dbReference type="ChEBI" id="CHEBI:74447"/>
        <dbReference type="EC" id="2.1.1.35"/>
    </reaction>
</comment>
<evidence type="ECO:0000256" key="1">
    <source>
        <dbReference type="ARBA" id="ARBA00022603"/>
    </source>
</evidence>
<evidence type="ECO:0000256" key="9">
    <source>
        <dbReference type="PROSITE-ProRule" id="PRU10015"/>
    </source>
</evidence>
<dbReference type="EMBL" id="JAMQGP010000008">
    <property type="protein sequence ID" value="MCM2680877.1"/>
    <property type="molecule type" value="Genomic_DNA"/>
</dbReference>
<evidence type="ECO:0000256" key="4">
    <source>
        <dbReference type="ARBA" id="ARBA00022694"/>
    </source>
</evidence>
<evidence type="ECO:0000256" key="2">
    <source>
        <dbReference type="ARBA" id="ARBA00022679"/>
    </source>
</evidence>